<evidence type="ECO:0000256" key="8">
    <source>
        <dbReference type="ARBA" id="ARBA00049547"/>
    </source>
</evidence>
<dbReference type="PANTHER" id="PTHR11530">
    <property type="entry name" value="D-AMINO ACID OXIDASE"/>
    <property type="match status" value="1"/>
</dbReference>
<evidence type="ECO:0000256" key="3">
    <source>
        <dbReference type="ARBA" id="ARBA00022630"/>
    </source>
</evidence>
<dbReference type="Proteomes" id="UP000501600">
    <property type="component" value="Chromosome"/>
</dbReference>
<dbReference type="SUPFAM" id="SSF51971">
    <property type="entry name" value="Nucleotide-binding domain"/>
    <property type="match status" value="2"/>
</dbReference>
<organism evidence="10 11">
    <name type="scientific">Parasphingorhabdus halotolerans</name>
    <dbReference type="NCBI Taxonomy" id="2725558"/>
    <lineage>
        <taxon>Bacteria</taxon>
        <taxon>Pseudomonadati</taxon>
        <taxon>Pseudomonadota</taxon>
        <taxon>Alphaproteobacteria</taxon>
        <taxon>Sphingomonadales</taxon>
        <taxon>Sphingomonadaceae</taxon>
        <taxon>Parasphingorhabdus</taxon>
    </lineage>
</organism>
<evidence type="ECO:0000256" key="7">
    <source>
        <dbReference type="ARBA" id="ARBA00039751"/>
    </source>
</evidence>
<dbReference type="GO" id="GO:0019478">
    <property type="term" value="P:D-amino acid catabolic process"/>
    <property type="evidence" value="ECO:0007669"/>
    <property type="project" value="TreeGrafter"/>
</dbReference>
<dbReference type="Pfam" id="PF01266">
    <property type="entry name" value="DAO"/>
    <property type="match status" value="2"/>
</dbReference>
<protein>
    <recommendedName>
        <fullName evidence="7">D-amino-acid oxidase</fullName>
        <ecNumber evidence="6">1.4.3.3</ecNumber>
    </recommendedName>
</protein>
<reference evidence="10 11" key="1">
    <citation type="submission" date="2020-04" db="EMBL/GenBank/DDBJ databases">
        <title>Genome sequence for Sphingorhabdus sp. strain M1.</title>
        <authorList>
            <person name="Park S.-J."/>
        </authorList>
    </citation>
    <scope>NUCLEOTIDE SEQUENCE [LARGE SCALE GENOMIC DNA]</scope>
    <source>
        <strain evidence="10 11">JK6</strain>
    </source>
</reference>
<evidence type="ECO:0000256" key="1">
    <source>
        <dbReference type="ARBA" id="ARBA00001974"/>
    </source>
</evidence>
<dbReference type="EC" id="1.4.3.3" evidence="6"/>
<evidence type="ECO:0000313" key="11">
    <source>
        <dbReference type="Proteomes" id="UP000501600"/>
    </source>
</evidence>
<dbReference type="InterPro" id="IPR023209">
    <property type="entry name" value="DAO"/>
</dbReference>
<dbReference type="GO" id="GO:0005737">
    <property type="term" value="C:cytoplasm"/>
    <property type="evidence" value="ECO:0007669"/>
    <property type="project" value="TreeGrafter"/>
</dbReference>
<evidence type="ECO:0000256" key="5">
    <source>
        <dbReference type="ARBA" id="ARBA00023002"/>
    </source>
</evidence>
<dbReference type="PANTHER" id="PTHR11530:SF11">
    <property type="entry name" value="D-ASPARTATE OXIDASE"/>
    <property type="match status" value="1"/>
</dbReference>
<comment type="similarity">
    <text evidence="2">Belongs to the DAMOX/DASOX family.</text>
</comment>
<comment type="catalytic activity">
    <reaction evidence="8">
        <text>a D-alpha-amino acid + O2 + H2O = a 2-oxocarboxylate + H2O2 + NH4(+)</text>
        <dbReference type="Rhea" id="RHEA:21816"/>
        <dbReference type="ChEBI" id="CHEBI:15377"/>
        <dbReference type="ChEBI" id="CHEBI:15379"/>
        <dbReference type="ChEBI" id="CHEBI:16240"/>
        <dbReference type="ChEBI" id="CHEBI:28938"/>
        <dbReference type="ChEBI" id="CHEBI:35179"/>
        <dbReference type="ChEBI" id="CHEBI:59871"/>
        <dbReference type="EC" id="1.4.3.3"/>
    </reaction>
    <physiologicalReaction direction="left-to-right" evidence="8">
        <dbReference type="Rhea" id="RHEA:21817"/>
    </physiologicalReaction>
</comment>
<accession>A0A6H2DSB0</accession>
<keyword evidence="5" id="KW-0560">Oxidoreductase</keyword>
<dbReference type="InterPro" id="IPR006076">
    <property type="entry name" value="FAD-dep_OxRdtase"/>
</dbReference>
<dbReference type="Gene3D" id="3.30.9.10">
    <property type="entry name" value="D-Amino Acid Oxidase, subunit A, domain 2"/>
    <property type="match status" value="1"/>
</dbReference>
<proteinExistence type="inferred from homology"/>
<evidence type="ECO:0000313" key="10">
    <source>
        <dbReference type="EMBL" id="QJB70651.1"/>
    </source>
</evidence>
<dbReference type="AlphaFoldDB" id="A0A6H2DSB0"/>
<sequence>MNRRSLLASGIALGSTVFVNGCTTVADTGIALPGPQKCLSPVNVSQDRVIRQLVGLRPYRPTGFVVRREALGDKQIVHNYGHGGGGITLAWGSSRLAVDLALQDTQGPVAVLGAGIMGLTTARLLQEAGRSVTIYTSQLPPNTTSNIAGGQWYPSSVFRRSLVTSGFQQQFIAAANYSYKRYQIFVGEQYGVRWLQNYELSSSPIGGGLTDQLIASMVPAKREIPPDQNPFGTKHLRRWNGMYIEPSRFLRQLERDILISGGKIGVRHFADQSQIQELPQKLICNCTGLGSAKLFGDDELVPVRGQLEVLLPQPEIDYAYTTRNGLYMFPRSDGIVLGGTYDQGETDLTPDPETARNIINGHSSISKAMRCA</sequence>
<comment type="cofactor">
    <cofactor evidence="1">
        <name>FAD</name>
        <dbReference type="ChEBI" id="CHEBI:57692"/>
    </cofactor>
</comment>
<dbReference type="KEGG" id="phao:HF685_03640"/>
<keyword evidence="4" id="KW-0274">FAD</keyword>
<keyword evidence="3" id="KW-0285">Flavoprotein</keyword>
<dbReference type="GO" id="GO:0071949">
    <property type="term" value="F:FAD binding"/>
    <property type="evidence" value="ECO:0007669"/>
    <property type="project" value="InterPro"/>
</dbReference>
<keyword evidence="11" id="KW-1185">Reference proteome</keyword>
<feature type="domain" description="FAD dependent oxidoreductase" evidence="9">
    <location>
        <begin position="109"/>
        <end position="359"/>
    </location>
</feature>
<dbReference type="EMBL" id="CP051217">
    <property type="protein sequence ID" value="QJB70651.1"/>
    <property type="molecule type" value="Genomic_DNA"/>
</dbReference>
<dbReference type="GO" id="GO:0003884">
    <property type="term" value="F:D-amino-acid oxidase activity"/>
    <property type="evidence" value="ECO:0007669"/>
    <property type="project" value="UniProtKB-EC"/>
</dbReference>
<name>A0A6H2DSB0_9SPHN</name>
<evidence type="ECO:0000256" key="2">
    <source>
        <dbReference type="ARBA" id="ARBA00006730"/>
    </source>
</evidence>
<evidence type="ECO:0000259" key="9">
    <source>
        <dbReference type="Pfam" id="PF01266"/>
    </source>
</evidence>
<gene>
    <name evidence="10" type="ORF">HF685_03640</name>
</gene>
<dbReference type="Gene3D" id="3.40.50.720">
    <property type="entry name" value="NAD(P)-binding Rossmann-like Domain"/>
    <property type="match status" value="2"/>
</dbReference>
<evidence type="ECO:0000256" key="6">
    <source>
        <dbReference type="ARBA" id="ARBA00039101"/>
    </source>
</evidence>
<evidence type="ECO:0000256" key="4">
    <source>
        <dbReference type="ARBA" id="ARBA00022827"/>
    </source>
</evidence>
<feature type="domain" description="FAD dependent oxidoreductase" evidence="9">
    <location>
        <begin position="47"/>
        <end position="100"/>
    </location>
</feature>
<dbReference type="SUPFAM" id="SSF54373">
    <property type="entry name" value="FAD-linked reductases, C-terminal domain"/>
    <property type="match status" value="1"/>
</dbReference>